<dbReference type="InterPro" id="IPR003018">
    <property type="entry name" value="GAF"/>
</dbReference>
<evidence type="ECO:0000313" key="16">
    <source>
        <dbReference type="Proteomes" id="UP000291613"/>
    </source>
</evidence>
<dbReference type="InterPro" id="IPR036097">
    <property type="entry name" value="HisK_dim/P_sf"/>
</dbReference>
<dbReference type="OrthoDB" id="9806130at2"/>
<comment type="caution">
    <text evidence="15">The sequence shown here is derived from an EMBL/GenBank/DDBJ whole genome shotgun (WGS) entry which is preliminary data.</text>
</comment>
<dbReference type="PANTHER" id="PTHR45569">
    <property type="entry name" value="SENSOR PROTEIN KDPD"/>
    <property type="match status" value="1"/>
</dbReference>
<keyword evidence="10 13" id="KW-1133">Transmembrane helix</keyword>
<dbReference type="InterPro" id="IPR003594">
    <property type="entry name" value="HATPase_dom"/>
</dbReference>
<dbReference type="InterPro" id="IPR003852">
    <property type="entry name" value="Sig_transdc_His_kinase_KdpD_N"/>
</dbReference>
<evidence type="ECO:0000256" key="6">
    <source>
        <dbReference type="ARBA" id="ARBA00022692"/>
    </source>
</evidence>
<comment type="subcellular location">
    <subcellularLocation>
        <location evidence="2">Membrane</location>
        <topology evidence="2">Multi-pass membrane protein</topology>
    </subcellularLocation>
</comment>
<feature type="transmembrane region" description="Helical" evidence="13">
    <location>
        <begin position="474"/>
        <end position="494"/>
    </location>
</feature>
<dbReference type="Pfam" id="PF02518">
    <property type="entry name" value="HATPase_c"/>
    <property type="match status" value="1"/>
</dbReference>
<dbReference type="SMART" id="SM00387">
    <property type="entry name" value="HATPase_c"/>
    <property type="match status" value="1"/>
</dbReference>
<keyword evidence="11" id="KW-0902">Two-component regulatory system</keyword>
<dbReference type="Pfam" id="PF13492">
    <property type="entry name" value="GAF_3"/>
    <property type="match status" value="1"/>
</dbReference>
<dbReference type="PANTHER" id="PTHR45569:SF1">
    <property type="entry name" value="SENSOR PROTEIN KDPD"/>
    <property type="match status" value="1"/>
</dbReference>
<keyword evidence="7" id="KW-0547">Nucleotide-binding</keyword>
<dbReference type="SUPFAM" id="SSF55781">
    <property type="entry name" value="GAF domain-like"/>
    <property type="match status" value="1"/>
</dbReference>
<feature type="domain" description="Histidine kinase" evidence="14">
    <location>
        <begin position="668"/>
        <end position="884"/>
    </location>
</feature>
<dbReference type="InterPro" id="IPR006016">
    <property type="entry name" value="UspA"/>
</dbReference>
<dbReference type="Gene3D" id="1.10.287.130">
    <property type="match status" value="1"/>
</dbReference>
<dbReference type="AlphaFoldDB" id="A0A4Q9GMS1"/>
<accession>A0A4Q9GMS1</accession>
<keyword evidence="12 13" id="KW-0472">Membrane</keyword>
<evidence type="ECO:0000256" key="12">
    <source>
        <dbReference type="ARBA" id="ARBA00023136"/>
    </source>
</evidence>
<dbReference type="Gene3D" id="1.20.120.620">
    <property type="entry name" value="Backbone structure of the membrane domain of e. Coli histidine kinase receptor kdpd"/>
    <property type="match status" value="1"/>
</dbReference>
<evidence type="ECO:0000256" key="9">
    <source>
        <dbReference type="ARBA" id="ARBA00022840"/>
    </source>
</evidence>
<dbReference type="InterPro" id="IPR027417">
    <property type="entry name" value="P-loop_NTPase"/>
</dbReference>
<dbReference type="Pfam" id="PF13493">
    <property type="entry name" value="DUF4118"/>
    <property type="match status" value="1"/>
</dbReference>
<keyword evidence="4" id="KW-0597">Phosphoprotein</keyword>
<evidence type="ECO:0000313" key="15">
    <source>
        <dbReference type="EMBL" id="TBN51765.1"/>
    </source>
</evidence>
<name>A0A4Q9GMS1_9HYPH</name>
<dbReference type="InterPro" id="IPR029016">
    <property type="entry name" value="GAF-like_dom_sf"/>
</dbReference>
<evidence type="ECO:0000256" key="11">
    <source>
        <dbReference type="ARBA" id="ARBA00023012"/>
    </source>
</evidence>
<feature type="transmembrane region" description="Helical" evidence="13">
    <location>
        <begin position="427"/>
        <end position="454"/>
    </location>
</feature>
<evidence type="ECO:0000256" key="8">
    <source>
        <dbReference type="ARBA" id="ARBA00022777"/>
    </source>
</evidence>
<dbReference type="EMBL" id="SIUB01000006">
    <property type="protein sequence ID" value="TBN51765.1"/>
    <property type="molecule type" value="Genomic_DNA"/>
</dbReference>
<dbReference type="PRINTS" id="PR00344">
    <property type="entry name" value="BCTRLSENSOR"/>
</dbReference>
<dbReference type="GO" id="GO:0005524">
    <property type="term" value="F:ATP binding"/>
    <property type="evidence" value="ECO:0007669"/>
    <property type="project" value="UniProtKB-KW"/>
</dbReference>
<dbReference type="InterPro" id="IPR038318">
    <property type="entry name" value="KdpD_sf"/>
</dbReference>
<keyword evidence="8 15" id="KW-0418">Kinase</keyword>
<dbReference type="GO" id="GO:0000155">
    <property type="term" value="F:phosphorelay sensor kinase activity"/>
    <property type="evidence" value="ECO:0007669"/>
    <property type="project" value="InterPro"/>
</dbReference>
<dbReference type="InterPro" id="IPR036890">
    <property type="entry name" value="HATPase_C_sf"/>
</dbReference>
<evidence type="ECO:0000256" key="3">
    <source>
        <dbReference type="ARBA" id="ARBA00012438"/>
    </source>
</evidence>
<sequence length="889" mass="94948">MAAVRPSPESLLAAANRERRGRLKIFFGAAPGVGKTYEMLTAGRAKLAEGVDVVAGVIETHGRAETQALLKGLEILPQARVFYEGRELTELDVDGVLKRAPKLVLVDELAHTNAPGSRHLKRYQDVEELLAAGIDVFTTLNVQHLESLNDVVARITRVRVRETVPDRIFDLADEVEVIDLTPDELRRRLEAGKVYVREQAERAVRHFFQPGNLAALRELALRRTAERVDADMRAYMDANAIEGPWPAGERVMVAIDERPGAAALVRKARRLAEQAKAPWLCVTVETARLRRLSEADHDRIADTLRLAEALGGEAVTLPGGVDVAEELLAFARSRNVTTLVVGKADRPKWFALLHGSVVRDLVRRSGGIAVQVMAGDGESVPPKGVEARAAARASPVHYLAAAGGVLLSGLAGLAIDTQIDIPNISLIFVPAVLLVAVRYGLAPSLAASLLSALAYNFLFTDPRFSFTVSDPSNVVAIVFLSLTAVIASSVAARVRAQTLSARSQARTAADLYAFARKLAGVATEDDLLWAAAHQVALMLKTDVVLLTPSPGGLSVGGAYPPEDQLDAAEIAAATWCYERDEPTGRGSATLPGARRLFLPLRTARAKLGVIGVARRAAGPVLAPGERRLLDALVDQTAVALERIRLAADVDEARLVAETERLRSALLTSVSHDFKTPLATIMGVVTSLRSYGALYDNATRDEMLASAQEETERLNRFVANLLDVVRLDTGAVSAKRGAVDVGDAVGSALRRAASALDGRQVEVALPDGPLIVQGDPVLLEHALMNVLENAGKHTPPSARVAMKARREADRIEVEIADDGPGVPEADLPHVFEKFYRAGQGDRRTLGAGLGLAIARGFVEAMGGSIAAENRPGGGARFTLTLLAADASGDR</sequence>
<evidence type="ECO:0000256" key="2">
    <source>
        <dbReference type="ARBA" id="ARBA00004141"/>
    </source>
</evidence>
<evidence type="ECO:0000256" key="5">
    <source>
        <dbReference type="ARBA" id="ARBA00022679"/>
    </source>
</evidence>
<dbReference type="Gene3D" id="3.40.50.620">
    <property type="entry name" value="HUPs"/>
    <property type="match status" value="1"/>
</dbReference>
<dbReference type="InterPro" id="IPR004358">
    <property type="entry name" value="Sig_transdc_His_kin-like_C"/>
</dbReference>
<dbReference type="GO" id="GO:0005886">
    <property type="term" value="C:plasma membrane"/>
    <property type="evidence" value="ECO:0007669"/>
    <property type="project" value="TreeGrafter"/>
</dbReference>
<dbReference type="CDD" id="cd01987">
    <property type="entry name" value="USP_KdpD-like"/>
    <property type="match status" value="1"/>
</dbReference>
<keyword evidence="9" id="KW-0067">ATP-binding</keyword>
<comment type="catalytic activity">
    <reaction evidence="1">
        <text>ATP + protein L-histidine = ADP + protein N-phospho-L-histidine.</text>
        <dbReference type="EC" id="2.7.13.3"/>
    </reaction>
</comment>
<dbReference type="EC" id="2.7.13.3" evidence="3"/>
<dbReference type="InterPro" id="IPR003661">
    <property type="entry name" value="HisK_dim/P_dom"/>
</dbReference>
<evidence type="ECO:0000256" key="13">
    <source>
        <dbReference type="SAM" id="Phobius"/>
    </source>
</evidence>
<keyword evidence="5" id="KW-0808">Transferase</keyword>
<gene>
    <name evidence="15" type="ORF">EYR15_12700</name>
</gene>
<reference evidence="15 16" key="1">
    <citation type="submission" date="2019-02" db="EMBL/GenBank/DDBJ databases">
        <title>Hansschlegelia quercus sp. nov., a novel methylotrophic bacterium from buds of oak (Quercus robur L.).</title>
        <authorList>
            <person name="Agafonova N.V."/>
            <person name="Kaparullina E.N."/>
            <person name="Grouzdev D.S."/>
            <person name="Doronina N.V."/>
        </authorList>
    </citation>
    <scope>NUCLEOTIDE SEQUENCE [LARGE SCALE GENOMIC DNA]</scope>
    <source>
        <strain evidence="15 16">Dub</strain>
    </source>
</reference>
<dbReference type="Gene3D" id="3.30.565.10">
    <property type="entry name" value="Histidine kinase-like ATPase, C-terminal domain"/>
    <property type="match status" value="1"/>
</dbReference>
<keyword evidence="6 13" id="KW-0812">Transmembrane</keyword>
<evidence type="ECO:0000256" key="4">
    <source>
        <dbReference type="ARBA" id="ARBA00022553"/>
    </source>
</evidence>
<evidence type="ECO:0000256" key="7">
    <source>
        <dbReference type="ARBA" id="ARBA00022741"/>
    </source>
</evidence>
<dbReference type="SUPFAM" id="SSF47384">
    <property type="entry name" value="Homodimeric domain of signal transducing histidine kinase"/>
    <property type="match status" value="1"/>
</dbReference>
<dbReference type="InterPro" id="IPR005467">
    <property type="entry name" value="His_kinase_dom"/>
</dbReference>
<evidence type="ECO:0000256" key="10">
    <source>
        <dbReference type="ARBA" id="ARBA00022989"/>
    </source>
</evidence>
<dbReference type="Pfam" id="PF00582">
    <property type="entry name" value="Usp"/>
    <property type="match status" value="1"/>
</dbReference>
<dbReference type="Gene3D" id="3.40.50.300">
    <property type="entry name" value="P-loop containing nucleotide triphosphate hydrolases"/>
    <property type="match status" value="1"/>
</dbReference>
<evidence type="ECO:0000256" key="1">
    <source>
        <dbReference type="ARBA" id="ARBA00000085"/>
    </source>
</evidence>
<dbReference type="PROSITE" id="PS50109">
    <property type="entry name" value="HIS_KIN"/>
    <property type="match status" value="1"/>
</dbReference>
<dbReference type="Pfam" id="PF02702">
    <property type="entry name" value="KdpD"/>
    <property type="match status" value="1"/>
</dbReference>
<dbReference type="Gene3D" id="3.30.450.40">
    <property type="match status" value="1"/>
</dbReference>
<protein>
    <recommendedName>
        <fullName evidence="3">histidine kinase</fullName>
        <ecNumber evidence="3">2.7.13.3</ecNumber>
    </recommendedName>
</protein>
<dbReference type="FunFam" id="3.40.50.300:FF:000483">
    <property type="entry name" value="Sensor histidine kinase KdpD"/>
    <property type="match status" value="1"/>
</dbReference>
<dbReference type="SUPFAM" id="SSF55874">
    <property type="entry name" value="ATPase domain of HSP90 chaperone/DNA topoisomerase II/histidine kinase"/>
    <property type="match status" value="1"/>
</dbReference>
<dbReference type="SUPFAM" id="SSF52402">
    <property type="entry name" value="Adenine nucleotide alpha hydrolases-like"/>
    <property type="match status" value="1"/>
</dbReference>
<dbReference type="RefSeq" id="WP_131003929.1">
    <property type="nucleotide sequence ID" value="NZ_JBHSZR010000001.1"/>
</dbReference>
<evidence type="ECO:0000259" key="14">
    <source>
        <dbReference type="PROSITE" id="PS50109"/>
    </source>
</evidence>
<dbReference type="InterPro" id="IPR014729">
    <property type="entry name" value="Rossmann-like_a/b/a_fold"/>
</dbReference>
<dbReference type="SMART" id="SM00388">
    <property type="entry name" value="HisKA"/>
    <property type="match status" value="1"/>
</dbReference>
<dbReference type="CDD" id="cd00082">
    <property type="entry name" value="HisKA"/>
    <property type="match status" value="1"/>
</dbReference>
<dbReference type="Pfam" id="PF00512">
    <property type="entry name" value="HisKA"/>
    <property type="match status" value="1"/>
</dbReference>
<dbReference type="GO" id="GO:0005737">
    <property type="term" value="C:cytoplasm"/>
    <property type="evidence" value="ECO:0007669"/>
    <property type="project" value="UniProtKB-ARBA"/>
</dbReference>
<organism evidence="15 16">
    <name type="scientific">Hansschlegelia quercus</name>
    <dbReference type="NCBI Taxonomy" id="2528245"/>
    <lineage>
        <taxon>Bacteria</taxon>
        <taxon>Pseudomonadati</taxon>
        <taxon>Pseudomonadota</taxon>
        <taxon>Alphaproteobacteria</taxon>
        <taxon>Hyphomicrobiales</taxon>
        <taxon>Methylopilaceae</taxon>
        <taxon>Hansschlegelia</taxon>
    </lineage>
</organism>
<dbReference type="InterPro" id="IPR052023">
    <property type="entry name" value="Histidine_kinase_KdpD"/>
</dbReference>
<dbReference type="CDD" id="cd00075">
    <property type="entry name" value="HATPase"/>
    <property type="match status" value="1"/>
</dbReference>
<proteinExistence type="predicted"/>
<dbReference type="InterPro" id="IPR025201">
    <property type="entry name" value="KdpD_TM"/>
</dbReference>
<dbReference type="Proteomes" id="UP000291613">
    <property type="component" value="Unassembled WGS sequence"/>
</dbReference>
<keyword evidence="16" id="KW-1185">Reference proteome</keyword>